<accession>A0AAV6VWC2</accession>
<dbReference type="Proteomes" id="UP000827092">
    <property type="component" value="Unassembled WGS sequence"/>
</dbReference>
<comment type="caution">
    <text evidence="1">The sequence shown here is derived from an EMBL/GenBank/DDBJ whole genome shotgun (WGS) entry which is preliminary data.</text>
</comment>
<reference evidence="1 2" key="1">
    <citation type="journal article" date="2022" name="Nat. Ecol. Evol.">
        <title>A masculinizing supergene underlies an exaggerated male reproductive morph in a spider.</title>
        <authorList>
            <person name="Hendrickx F."/>
            <person name="De Corte Z."/>
            <person name="Sonet G."/>
            <person name="Van Belleghem S.M."/>
            <person name="Kostlbacher S."/>
            <person name="Vangestel C."/>
        </authorList>
    </citation>
    <scope>NUCLEOTIDE SEQUENCE [LARGE SCALE GENOMIC DNA]</scope>
    <source>
        <strain evidence="1">W744_W776</strain>
    </source>
</reference>
<dbReference type="EMBL" id="JAFNEN010000007">
    <property type="protein sequence ID" value="KAG8201237.1"/>
    <property type="molecule type" value="Genomic_DNA"/>
</dbReference>
<organism evidence="1 2">
    <name type="scientific">Oedothorax gibbosus</name>
    <dbReference type="NCBI Taxonomy" id="931172"/>
    <lineage>
        <taxon>Eukaryota</taxon>
        <taxon>Metazoa</taxon>
        <taxon>Ecdysozoa</taxon>
        <taxon>Arthropoda</taxon>
        <taxon>Chelicerata</taxon>
        <taxon>Arachnida</taxon>
        <taxon>Araneae</taxon>
        <taxon>Araneomorphae</taxon>
        <taxon>Entelegynae</taxon>
        <taxon>Araneoidea</taxon>
        <taxon>Linyphiidae</taxon>
        <taxon>Erigoninae</taxon>
        <taxon>Oedothorax</taxon>
    </lineage>
</organism>
<name>A0AAV6VWC2_9ARAC</name>
<proteinExistence type="predicted"/>
<keyword evidence="2" id="KW-1185">Reference proteome</keyword>
<sequence length="81" mass="9570">MSRPNRTISSHYPIEFFVPVVRNMQNIPVKAMFCRCFQETSGLREGCNQPPHFTDCGWSNWKTKNTRKTFHRTRKLPPEIS</sequence>
<dbReference type="AlphaFoldDB" id="A0AAV6VWC2"/>
<gene>
    <name evidence="1" type="ORF">JTE90_019876</name>
</gene>
<evidence type="ECO:0000313" key="1">
    <source>
        <dbReference type="EMBL" id="KAG8201237.1"/>
    </source>
</evidence>
<evidence type="ECO:0000313" key="2">
    <source>
        <dbReference type="Proteomes" id="UP000827092"/>
    </source>
</evidence>
<protein>
    <submittedName>
        <fullName evidence="1">Uncharacterized protein</fullName>
    </submittedName>
</protein>